<comment type="catalytic activity">
    <reaction evidence="5">
        <text>an aliphatic primary amide = an aliphatic nitrile + H2O</text>
        <dbReference type="Rhea" id="RHEA:12673"/>
        <dbReference type="ChEBI" id="CHEBI:15377"/>
        <dbReference type="ChEBI" id="CHEBI:65285"/>
        <dbReference type="ChEBI" id="CHEBI:80291"/>
        <dbReference type="EC" id="4.2.1.84"/>
    </reaction>
</comment>
<dbReference type="Proteomes" id="UP000494115">
    <property type="component" value="Unassembled WGS sequence"/>
</dbReference>
<dbReference type="InterPro" id="IPR042262">
    <property type="entry name" value="CN_hydtase_beta_C"/>
</dbReference>
<comment type="function">
    <text evidence="1">NHase catalyzes the hydration of various nitrile compounds to the corresponding amides.</text>
</comment>
<dbReference type="AlphaFoldDB" id="A0A6S7D1U6"/>
<proteinExistence type="inferred from homology"/>
<sequence>MKLQHTLGGLQNLGPVNVETQVFVEPWEKRIFGIHTAMMAESTHLSGALPQYPVAGLPTTFRNTWTWASLRTGAEGMQPFEYFKYRYYEKWLMGISQFFIDEGYLSADELNQKIDYYRANPGAPLPNQPNPAIATQIHEYLTKGDSPLRGLTQAPRFAQGDEVRVADPDAVDHTRLPGYLRNKPGKVDLVYPGAFSYFVSTGPDGIGDPMPVYRVSVDAAEIWGKEKSEPNTTIYADLFEAYLQPSN</sequence>
<protein>
    <recommendedName>
        <fullName evidence="3">nitrile hydratase</fullName>
        <ecNumber evidence="3">4.2.1.84</ecNumber>
    </recommendedName>
</protein>
<evidence type="ECO:0000259" key="6">
    <source>
        <dbReference type="Pfam" id="PF02211"/>
    </source>
</evidence>
<dbReference type="GO" id="GO:0046914">
    <property type="term" value="F:transition metal ion binding"/>
    <property type="evidence" value="ECO:0007669"/>
    <property type="project" value="InterPro"/>
</dbReference>
<feature type="domain" description="Nitrile hydratase beta subunit-like N-terminal" evidence="7">
    <location>
        <begin position="1"/>
        <end position="128"/>
    </location>
</feature>
<keyword evidence="4 8" id="KW-0456">Lyase</keyword>
<evidence type="ECO:0000313" key="9">
    <source>
        <dbReference type="Proteomes" id="UP000494115"/>
    </source>
</evidence>
<dbReference type="GO" id="GO:0018822">
    <property type="term" value="F:nitrile hydratase activity"/>
    <property type="evidence" value="ECO:0007669"/>
    <property type="project" value="UniProtKB-EC"/>
</dbReference>
<dbReference type="InterPro" id="IPR049054">
    <property type="entry name" value="CN_hydtase_beta-like_N"/>
</dbReference>
<dbReference type="Gene3D" id="1.10.472.20">
    <property type="entry name" value="Nitrile hydratase, beta subunit"/>
    <property type="match status" value="1"/>
</dbReference>
<dbReference type="EMBL" id="CADIKM010000058">
    <property type="protein sequence ID" value="CAB3803801.1"/>
    <property type="molecule type" value="Genomic_DNA"/>
</dbReference>
<organism evidence="8 9">
    <name type="scientific">Pararobbsia alpina</name>
    <dbReference type="NCBI Taxonomy" id="621374"/>
    <lineage>
        <taxon>Bacteria</taxon>
        <taxon>Pseudomonadati</taxon>
        <taxon>Pseudomonadota</taxon>
        <taxon>Betaproteobacteria</taxon>
        <taxon>Burkholderiales</taxon>
        <taxon>Burkholderiaceae</taxon>
        <taxon>Pararobbsia</taxon>
    </lineage>
</organism>
<gene>
    <name evidence="8" type="primary">nthB_2</name>
    <name evidence="8" type="ORF">LMG28138_05412</name>
</gene>
<feature type="domain" description="Nitrile hydratase beta subunit" evidence="6">
    <location>
        <begin position="148"/>
        <end position="244"/>
    </location>
</feature>
<dbReference type="Pfam" id="PF02211">
    <property type="entry name" value="NHase_beta_C"/>
    <property type="match status" value="1"/>
</dbReference>
<dbReference type="InterPro" id="IPR008990">
    <property type="entry name" value="Elect_transpt_acc-like_dom_sf"/>
</dbReference>
<evidence type="ECO:0000259" key="7">
    <source>
        <dbReference type="Pfam" id="PF21006"/>
    </source>
</evidence>
<reference evidence="8 9" key="1">
    <citation type="submission" date="2020-04" db="EMBL/GenBank/DDBJ databases">
        <authorList>
            <person name="De Canck E."/>
        </authorList>
    </citation>
    <scope>NUCLEOTIDE SEQUENCE [LARGE SCALE GENOMIC DNA]</scope>
    <source>
        <strain evidence="8 9">LMG 28138</strain>
    </source>
</reference>
<evidence type="ECO:0000313" key="8">
    <source>
        <dbReference type="EMBL" id="CAB3803801.1"/>
    </source>
</evidence>
<evidence type="ECO:0000256" key="3">
    <source>
        <dbReference type="ARBA" id="ARBA00013079"/>
    </source>
</evidence>
<dbReference type="EC" id="4.2.1.84" evidence="3"/>
<dbReference type="Pfam" id="PF21006">
    <property type="entry name" value="NHase_beta_N"/>
    <property type="match status" value="1"/>
</dbReference>
<name>A0A6S7D1U6_9BURK</name>
<accession>A0A6S7D1U6</accession>
<dbReference type="SUPFAM" id="SSF50090">
    <property type="entry name" value="Electron transport accessory proteins"/>
    <property type="match status" value="1"/>
</dbReference>
<dbReference type="InterPro" id="IPR024690">
    <property type="entry name" value="CN_hydtase_beta_dom_C"/>
</dbReference>
<dbReference type="Gene3D" id="2.30.30.50">
    <property type="match status" value="1"/>
</dbReference>
<evidence type="ECO:0000256" key="4">
    <source>
        <dbReference type="ARBA" id="ARBA00023239"/>
    </source>
</evidence>
<keyword evidence="9" id="KW-1185">Reference proteome</keyword>
<dbReference type="RefSeq" id="WP_175107980.1">
    <property type="nucleotide sequence ID" value="NZ_CADIKM010000058.1"/>
</dbReference>
<dbReference type="InterPro" id="IPR003168">
    <property type="entry name" value="Nitrile_hydratase_bsu"/>
</dbReference>
<evidence type="ECO:0000256" key="1">
    <source>
        <dbReference type="ARBA" id="ARBA00004042"/>
    </source>
</evidence>
<comment type="similarity">
    <text evidence="2">Belongs to the nitrile hydratase subunit beta family.</text>
</comment>
<evidence type="ECO:0000256" key="5">
    <source>
        <dbReference type="ARBA" id="ARBA00044877"/>
    </source>
</evidence>
<dbReference type="NCBIfam" id="TIGR03888">
    <property type="entry name" value="nitrile_beta"/>
    <property type="match status" value="1"/>
</dbReference>
<evidence type="ECO:0000256" key="2">
    <source>
        <dbReference type="ARBA" id="ARBA00009098"/>
    </source>
</evidence>